<dbReference type="InterPro" id="IPR050545">
    <property type="entry name" value="Mycobact_MmpL"/>
</dbReference>
<comment type="caution">
    <text evidence="9">The sequence shown here is derived from an EMBL/GenBank/DDBJ whole genome shotgun (WGS) entry which is preliminary data.</text>
</comment>
<sequence>MNAPHRTAARPLRVLLPAIVILLWFTGAAIGGPYFGKVGEVSSNDQTSYLPESADATQVQQLLPEFSDSDAIPAVVVLTASTPLTDAELDASQTAVAALSDLDGVGSDLSPLIPSDDGLAAQAFVPIDADGEVGELVAAVHEALRSAVPENIAVFVTGPAGFTADLVEAFSGIDGLLLAVALAAVFIILIVVYRSLLLPVAVLSTSLFALTVALLAVWWLAKAGVLLLSGQTQGILFILVIGAATDYSLLVVARYREQLRISERRWDAVIGAVRGSFEPILASGGTVIAGLLCLLLSDLKSNSTLGPVAAIGIVFAMLAALTLLPAILLAFGRTAYWPRRPRFEPEVVAAEGGVPSRGLWVRAGRLIARRPRAVWLTTSIVLLIGAFGVTQLNADGVAQSELVLGESQARDGQVALGEHFPGGSGSPVYVAAPEEGLQTVADAMLGLDGIDGVSVSTDDTPAGTASVTAEGVIPLGPPGTPVPEPTVVDGVVLLQATLSAAADSPEATGTVRELRADLAASAPDALVGGVTATAIDTNDASIHDRALIIPLVLVVILLILMLLLRSILAPVLLVATTVLSFGTALGVAALVFNEVFRFPGADPAVPLYSFVFLVALGIDYNIFLMTRVREESLDHGTRPGILRGLAVTGGVITSAGLVLAATFAALAVIPILFLVQIAFIVAFGVLLDTFLVRALLVPALGTDIGRRIWWPSRLAGPDAR</sequence>
<feature type="transmembrane region" description="Helical" evidence="7">
    <location>
        <begin position="175"/>
        <end position="193"/>
    </location>
</feature>
<keyword evidence="3" id="KW-1003">Cell membrane</keyword>
<feature type="domain" description="Membrane transport protein MMPL" evidence="8">
    <location>
        <begin position="53"/>
        <end position="373"/>
    </location>
</feature>
<evidence type="ECO:0000313" key="9">
    <source>
        <dbReference type="EMBL" id="MBO1902506.1"/>
    </source>
</evidence>
<evidence type="ECO:0000259" key="8">
    <source>
        <dbReference type="Pfam" id="PF03176"/>
    </source>
</evidence>
<feature type="transmembrane region" description="Helical" evidence="7">
    <location>
        <begin position="546"/>
        <end position="564"/>
    </location>
</feature>
<dbReference type="Gene3D" id="1.20.1640.10">
    <property type="entry name" value="Multidrug efflux transporter AcrB transmembrane domain"/>
    <property type="match status" value="2"/>
</dbReference>
<feature type="transmembrane region" description="Helical" evidence="7">
    <location>
        <begin position="673"/>
        <end position="696"/>
    </location>
</feature>
<dbReference type="SUPFAM" id="SSF82866">
    <property type="entry name" value="Multidrug efflux transporter AcrB transmembrane domain"/>
    <property type="match status" value="2"/>
</dbReference>
<evidence type="ECO:0000256" key="6">
    <source>
        <dbReference type="ARBA" id="ARBA00023136"/>
    </source>
</evidence>
<feature type="transmembrane region" description="Helical" evidence="7">
    <location>
        <begin position="276"/>
        <end position="297"/>
    </location>
</feature>
<evidence type="ECO:0000256" key="7">
    <source>
        <dbReference type="SAM" id="Phobius"/>
    </source>
</evidence>
<evidence type="ECO:0000256" key="2">
    <source>
        <dbReference type="ARBA" id="ARBA00010157"/>
    </source>
</evidence>
<evidence type="ECO:0000256" key="5">
    <source>
        <dbReference type="ARBA" id="ARBA00022989"/>
    </source>
</evidence>
<reference evidence="9" key="1">
    <citation type="submission" date="2021-03" db="EMBL/GenBank/DDBJ databases">
        <title>Leucobacter chromiisoli sp. nov., isolated from chromium-containing soil of chemical plant.</title>
        <authorList>
            <person name="Xu Z."/>
        </authorList>
    </citation>
    <scope>NUCLEOTIDE SEQUENCE</scope>
    <source>
        <strain evidence="9">S27</strain>
    </source>
</reference>
<evidence type="ECO:0000256" key="4">
    <source>
        <dbReference type="ARBA" id="ARBA00022692"/>
    </source>
</evidence>
<feature type="transmembrane region" description="Helical" evidence="7">
    <location>
        <begin position="233"/>
        <end position="255"/>
    </location>
</feature>
<evidence type="ECO:0000256" key="3">
    <source>
        <dbReference type="ARBA" id="ARBA00022475"/>
    </source>
</evidence>
<dbReference type="Pfam" id="PF03176">
    <property type="entry name" value="MMPL"/>
    <property type="match status" value="2"/>
</dbReference>
<feature type="transmembrane region" description="Helical" evidence="7">
    <location>
        <begin position="604"/>
        <end position="624"/>
    </location>
</feature>
<dbReference type="PANTHER" id="PTHR33406">
    <property type="entry name" value="MEMBRANE PROTEIN MJ1562-RELATED"/>
    <property type="match status" value="1"/>
</dbReference>
<dbReference type="RefSeq" id="WP_208098274.1">
    <property type="nucleotide sequence ID" value="NZ_JAGDYM010000013.1"/>
</dbReference>
<keyword evidence="10" id="KW-1185">Reference proteome</keyword>
<feature type="transmembrane region" description="Helical" evidence="7">
    <location>
        <begin position="373"/>
        <end position="392"/>
    </location>
</feature>
<proteinExistence type="inferred from homology"/>
<keyword evidence="4 7" id="KW-0812">Transmembrane</keyword>
<keyword evidence="6 7" id="KW-0472">Membrane</keyword>
<organism evidence="9 10">
    <name type="scientific">Leucobacter weissii</name>
    <dbReference type="NCBI Taxonomy" id="1983706"/>
    <lineage>
        <taxon>Bacteria</taxon>
        <taxon>Bacillati</taxon>
        <taxon>Actinomycetota</taxon>
        <taxon>Actinomycetes</taxon>
        <taxon>Micrococcales</taxon>
        <taxon>Microbacteriaceae</taxon>
        <taxon>Leucobacter</taxon>
    </lineage>
</organism>
<comment type="subcellular location">
    <subcellularLocation>
        <location evidence="1">Cell membrane</location>
        <topology evidence="1">Multi-pass membrane protein</topology>
    </subcellularLocation>
</comment>
<feature type="transmembrane region" description="Helical" evidence="7">
    <location>
        <begin position="645"/>
        <end position="667"/>
    </location>
</feature>
<evidence type="ECO:0000313" key="10">
    <source>
        <dbReference type="Proteomes" id="UP000664382"/>
    </source>
</evidence>
<feature type="transmembrane region" description="Helical" evidence="7">
    <location>
        <begin position="12"/>
        <end position="35"/>
    </location>
</feature>
<feature type="transmembrane region" description="Helical" evidence="7">
    <location>
        <begin position="309"/>
        <end position="332"/>
    </location>
</feature>
<feature type="domain" description="Membrane transport protein MMPL" evidence="8">
    <location>
        <begin position="493"/>
        <end position="712"/>
    </location>
</feature>
<dbReference type="Proteomes" id="UP000664382">
    <property type="component" value="Unassembled WGS sequence"/>
</dbReference>
<feature type="transmembrane region" description="Helical" evidence="7">
    <location>
        <begin position="571"/>
        <end position="592"/>
    </location>
</feature>
<accession>A0A939MKZ4</accession>
<evidence type="ECO:0000256" key="1">
    <source>
        <dbReference type="ARBA" id="ARBA00004651"/>
    </source>
</evidence>
<gene>
    <name evidence="9" type="ORF">J4H92_11165</name>
</gene>
<feature type="transmembrane region" description="Helical" evidence="7">
    <location>
        <begin position="200"/>
        <end position="221"/>
    </location>
</feature>
<comment type="similarity">
    <text evidence="2">Belongs to the resistance-nodulation-cell division (RND) (TC 2.A.6) family. MmpL subfamily.</text>
</comment>
<name>A0A939MKZ4_9MICO</name>
<dbReference type="AlphaFoldDB" id="A0A939MKZ4"/>
<dbReference type="PANTHER" id="PTHR33406:SF6">
    <property type="entry name" value="MEMBRANE PROTEIN YDGH-RELATED"/>
    <property type="match status" value="1"/>
</dbReference>
<dbReference type="GO" id="GO:0005886">
    <property type="term" value="C:plasma membrane"/>
    <property type="evidence" value="ECO:0007669"/>
    <property type="project" value="UniProtKB-SubCell"/>
</dbReference>
<protein>
    <submittedName>
        <fullName evidence="9">MMPL family transporter</fullName>
    </submittedName>
</protein>
<dbReference type="InterPro" id="IPR004869">
    <property type="entry name" value="MMPL_dom"/>
</dbReference>
<dbReference type="EMBL" id="JAGDYM010000013">
    <property type="protein sequence ID" value="MBO1902506.1"/>
    <property type="molecule type" value="Genomic_DNA"/>
</dbReference>
<keyword evidence="5 7" id="KW-1133">Transmembrane helix</keyword>